<accession>A0ABT7DKR6</accession>
<organism evidence="3 4">
    <name type="scientific">Gordonibacter faecis</name>
    <dbReference type="NCBI Taxonomy" id="3047475"/>
    <lineage>
        <taxon>Bacteria</taxon>
        <taxon>Bacillati</taxon>
        <taxon>Actinomycetota</taxon>
        <taxon>Coriobacteriia</taxon>
        <taxon>Eggerthellales</taxon>
        <taxon>Eggerthellaceae</taxon>
        <taxon>Gordonibacter</taxon>
    </lineage>
</organism>
<reference evidence="3 4" key="1">
    <citation type="submission" date="2023-05" db="EMBL/GenBank/DDBJ databases">
        <title>Gordonibacter KGMB12511T sp. nov., isolated from faeces of healthy Korean.</title>
        <authorList>
            <person name="Kim H.S."/>
            <person name="Kim J.-S."/>
            <person name="Suh M.K."/>
            <person name="Eom M.K."/>
            <person name="Do H.E."/>
            <person name="Lee J.-S."/>
        </authorList>
    </citation>
    <scope>NUCLEOTIDE SEQUENCE [LARGE SCALE GENOMIC DNA]</scope>
    <source>
        <strain evidence="3 4">KGMB12511</strain>
    </source>
</reference>
<dbReference type="EMBL" id="JASJEU010000008">
    <property type="protein sequence ID" value="MDJ1650124.1"/>
    <property type="molecule type" value="Genomic_DNA"/>
</dbReference>
<feature type="region of interest" description="Disordered" evidence="1">
    <location>
        <begin position="37"/>
        <end position="59"/>
    </location>
</feature>
<keyword evidence="2" id="KW-0812">Transmembrane</keyword>
<protein>
    <recommendedName>
        <fullName evidence="5">DUF4179 domain-containing protein</fullName>
    </recommendedName>
</protein>
<keyword evidence="4" id="KW-1185">Reference proteome</keyword>
<evidence type="ECO:0008006" key="5">
    <source>
        <dbReference type="Google" id="ProtNLM"/>
    </source>
</evidence>
<keyword evidence="2" id="KW-0472">Membrane</keyword>
<dbReference type="Proteomes" id="UP001232750">
    <property type="component" value="Unassembled WGS sequence"/>
</dbReference>
<dbReference type="RefSeq" id="WP_283831473.1">
    <property type="nucleotide sequence ID" value="NZ_JASJEU010000008.1"/>
</dbReference>
<comment type="caution">
    <text evidence="3">The sequence shown here is derived from an EMBL/GenBank/DDBJ whole genome shotgun (WGS) entry which is preliminary data.</text>
</comment>
<gene>
    <name evidence="3" type="ORF">QNJ86_04885</name>
</gene>
<evidence type="ECO:0000313" key="4">
    <source>
        <dbReference type="Proteomes" id="UP001232750"/>
    </source>
</evidence>
<evidence type="ECO:0000256" key="2">
    <source>
        <dbReference type="SAM" id="Phobius"/>
    </source>
</evidence>
<sequence>MKHANSGLDYRTLMDDIEMPERVHQAVRDEVRQVRAAEARVRSQQRRTQRGAHQRTAQPVSRRRFVAGAFVATCAVALGGTAAFSLFARPNGDATSTSANPAPAPANMFALAAYASENPEGTPGKTVTLSLDDFGHHCALKVWHSDPEIDPNHADEAPDEGRRYLSVAYEFNLTCVGTNIASLTYEVEGDRILFYTRSTEFGSNQEGPSSIIDRAKSFTVPYDDQHFDSVHTWRALRVSFPLEGELAELYDAERAEFYSYTRNRNVELQDTLHIRLLRIYADMLAQARLHLSATYKDGSTEMKTYVIAPVENLEEAELAFNAAIRARANEPFEFHEVPPEPIPQPQLFTLTELL</sequence>
<proteinExistence type="predicted"/>
<feature type="transmembrane region" description="Helical" evidence="2">
    <location>
        <begin position="65"/>
        <end position="88"/>
    </location>
</feature>
<name>A0ABT7DKR6_9ACTN</name>
<feature type="compositionally biased region" description="Basic residues" evidence="1">
    <location>
        <begin position="43"/>
        <end position="53"/>
    </location>
</feature>
<evidence type="ECO:0000256" key="1">
    <source>
        <dbReference type="SAM" id="MobiDB-lite"/>
    </source>
</evidence>
<keyword evidence="2" id="KW-1133">Transmembrane helix</keyword>
<evidence type="ECO:0000313" key="3">
    <source>
        <dbReference type="EMBL" id="MDJ1650124.1"/>
    </source>
</evidence>